<dbReference type="EMBL" id="BAABAU010000001">
    <property type="protein sequence ID" value="GAA4265200.1"/>
    <property type="molecule type" value="Genomic_DNA"/>
</dbReference>
<protein>
    <submittedName>
        <fullName evidence="6">3',5'-cyclic adenosine monophosphate phosphodiesterase CpdA</fullName>
    </submittedName>
</protein>
<dbReference type="SUPFAM" id="SSF56300">
    <property type="entry name" value="Metallo-dependent phosphatases"/>
    <property type="match status" value="1"/>
</dbReference>
<dbReference type="InterPro" id="IPR004843">
    <property type="entry name" value="Calcineurin-like_PHP"/>
</dbReference>
<keyword evidence="3" id="KW-0408">Iron</keyword>
<keyword evidence="7" id="KW-1185">Reference proteome</keyword>
<dbReference type="InterPro" id="IPR050884">
    <property type="entry name" value="CNP_phosphodiesterase-III"/>
</dbReference>
<keyword evidence="1" id="KW-0479">Metal-binding</keyword>
<proteinExistence type="inferred from homology"/>
<sequence>MALRSYSGGVTAAGLSPTPGFTIAHLSDTHFLGGSAKWGGVIDTDSQVESALRQLKRSGRRPDAIVLTGDLTDLGEPDAYARLRALVEPVADELGAEIVWVMGNHDERGVYSRQLFDQELPGRDEDHPQDRVYDVRGLRIIAFDSTVPGYHHGDIDEAQLRWLAEVLAEPAPHGTLLALHHPPLETPLELMNILQLRHRDELAEVLRGSDVRAILGGHFHYSTFGLFSGIPVSVASATCTTMDLGAPRDELRQIDALRSFSLVHVYPDGITHSTVPVDEYAPLGGFGADVLARIEAMTPDEQLEAFSRKAPPAETP</sequence>
<accession>A0ABP8DYY9</accession>
<dbReference type="PANTHER" id="PTHR42988">
    <property type="entry name" value="PHOSPHOHYDROLASE"/>
    <property type="match status" value="1"/>
</dbReference>
<dbReference type="InterPro" id="IPR029052">
    <property type="entry name" value="Metallo-depent_PP-like"/>
</dbReference>
<evidence type="ECO:0000313" key="6">
    <source>
        <dbReference type="EMBL" id="GAA4265200.1"/>
    </source>
</evidence>
<evidence type="ECO:0000256" key="4">
    <source>
        <dbReference type="ARBA" id="ARBA00025742"/>
    </source>
</evidence>
<dbReference type="Pfam" id="PF00149">
    <property type="entry name" value="Metallophos"/>
    <property type="match status" value="1"/>
</dbReference>
<comment type="caution">
    <text evidence="6">The sequence shown here is derived from an EMBL/GenBank/DDBJ whole genome shotgun (WGS) entry which is preliminary data.</text>
</comment>
<evidence type="ECO:0000259" key="5">
    <source>
        <dbReference type="Pfam" id="PF00149"/>
    </source>
</evidence>
<feature type="domain" description="Calcineurin-like phosphoesterase" evidence="5">
    <location>
        <begin position="22"/>
        <end position="221"/>
    </location>
</feature>
<evidence type="ECO:0000313" key="7">
    <source>
        <dbReference type="Proteomes" id="UP001501594"/>
    </source>
</evidence>
<reference evidence="7" key="1">
    <citation type="journal article" date="2019" name="Int. J. Syst. Evol. Microbiol.">
        <title>The Global Catalogue of Microorganisms (GCM) 10K type strain sequencing project: providing services to taxonomists for standard genome sequencing and annotation.</title>
        <authorList>
            <consortium name="The Broad Institute Genomics Platform"/>
            <consortium name="The Broad Institute Genome Sequencing Center for Infectious Disease"/>
            <person name="Wu L."/>
            <person name="Ma J."/>
        </authorList>
    </citation>
    <scope>NUCLEOTIDE SEQUENCE [LARGE SCALE GENOMIC DNA]</scope>
    <source>
        <strain evidence="7">JCM 17442</strain>
    </source>
</reference>
<evidence type="ECO:0000256" key="2">
    <source>
        <dbReference type="ARBA" id="ARBA00022801"/>
    </source>
</evidence>
<keyword evidence="2" id="KW-0378">Hydrolase</keyword>
<evidence type="ECO:0000256" key="1">
    <source>
        <dbReference type="ARBA" id="ARBA00022723"/>
    </source>
</evidence>
<evidence type="ECO:0000256" key="3">
    <source>
        <dbReference type="ARBA" id="ARBA00023004"/>
    </source>
</evidence>
<dbReference type="Gene3D" id="3.60.21.10">
    <property type="match status" value="1"/>
</dbReference>
<dbReference type="PANTHER" id="PTHR42988:SF2">
    <property type="entry name" value="CYCLIC NUCLEOTIDE PHOSPHODIESTERASE CBUA0032-RELATED"/>
    <property type="match status" value="1"/>
</dbReference>
<organism evidence="6 7">
    <name type="scientific">Frondihabitans peucedani</name>
    <dbReference type="NCBI Taxonomy" id="598626"/>
    <lineage>
        <taxon>Bacteria</taxon>
        <taxon>Bacillati</taxon>
        <taxon>Actinomycetota</taxon>
        <taxon>Actinomycetes</taxon>
        <taxon>Micrococcales</taxon>
        <taxon>Microbacteriaceae</taxon>
        <taxon>Frondihabitans</taxon>
    </lineage>
</organism>
<dbReference type="Proteomes" id="UP001501594">
    <property type="component" value="Unassembled WGS sequence"/>
</dbReference>
<name>A0ABP8DYY9_9MICO</name>
<gene>
    <name evidence="6" type="primary">cpdA_2</name>
    <name evidence="6" type="ORF">GCM10022256_08120</name>
</gene>
<comment type="similarity">
    <text evidence="4">Belongs to the cyclic nucleotide phosphodiesterase class-III family.</text>
</comment>